<evidence type="ECO:0000313" key="2">
    <source>
        <dbReference type="Proteomes" id="UP001595906"/>
    </source>
</evidence>
<proteinExistence type="predicted"/>
<sequence length="174" mass="19944">MLLLQDLRLTDTNHFIAYQKHGFLNKSVYLVLTANDIVVGIEVNTKLKTESTTRLGSLFADIPMAQNRGAANNPYSYINKEILKSFEKKQIFSKDMQFASKNNFKIDKVHIEAFNYLGIQDAKFPNSGNVLIATKIEKIHHPNPNLRIPNRELTLIGNQDYEKVLAYFNTKQLQ</sequence>
<dbReference type="EMBL" id="JBHSDC010000012">
    <property type="protein sequence ID" value="MFC4231789.1"/>
    <property type="molecule type" value="Genomic_DNA"/>
</dbReference>
<keyword evidence="2" id="KW-1185">Reference proteome</keyword>
<accession>A0ABV8PUI9</accession>
<organism evidence="1 2">
    <name type="scientific">Parasediminibacterium paludis</name>
    <dbReference type="NCBI Taxonomy" id="908966"/>
    <lineage>
        <taxon>Bacteria</taxon>
        <taxon>Pseudomonadati</taxon>
        <taxon>Bacteroidota</taxon>
        <taxon>Chitinophagia</taxon>
        <taxon>Chitinophagales</taxon>
        <taxon>Chitinophagaceae</taxon>
        <taxon>Parasediminibacterium</taxon>
    </lineage>
</organism>
<gene>
    <name evidence="1" type="ORF">ACFOW1_07795</name>
</gene>
<name>A0ABV8PUI9_9BACT</name>
<comment type="caution">
    <text evidence="1">The sequence shown here is derived from an EMBL/GenBank/DDBJ whole genome shotgun (WGS) entry which is preliminary data.</text>
</comment>
<dbReference type="Proteomes" id="UP001595906">
    <property type="component" value="Unassembled WGS sequence"/>
</dbReference>
<evidence type="ECO:0000313" key="1">
    <source>
        <dbReference type="EMBL" id="MFC4231789.1"/>
    </source>
</evidence>
<protein>
    <submittedName>
        <fullName evidence="1">Uncharacterized protein</fullName>
    </submittedName>
</protein>
<reference evidence="2" key="1">
    <citation type="journal article" date="2019" name="Int. J. Syst. Evol. Microbiol.">
        <title>The Global Catalogue of Microorganisms (GCM) 10K type strain sequencing project: providing services to taxonomists for standard genome sequencing and annotation.</title>
        <authorList>
            <consortium name="The Broad Institute Genomics Platform"/>
            <consortium name="The Broad Institute Genome Sequencing Center for Infectious Disease"/>
            <person name="Wu L."/>
            <person name="Ma J."/>
        </authorList>
    </citation>
    <scope>NUCLEOTIDE SEQUENCE [LARGE SCALE GENOMIC DNA]</scope>
    <source>
        <strain evidence="2">CECT 8010</strain>
    </source>
</reference>
<dbReference type="RefSeq" id="WP_379013384.1">
    <property type="nucleotide sequence ID" value="NZ_JBHSDC010000012.1"/>
</dbReference>